<evidence type="ECO:0000313" key="3">
    <source>
        <dbReference type="Proteomes" id="UP000426027"/>
    </source>
</evidence>
<dbReference type="RefSeq" id="WP_157480252.1">
    <property type="nucleotide sequence ID" value="NZ_CP046566.1"/>
</dbReference>
<sequence length="144" mass="16341">MNKEILLKSIGTWLRSLLTYALITLPSLFFPLMYIISMGFAIIWSLPALLLFVLTLWLLSMLHVTTELKFYLLLLSTAGIVFLCTWGAAWQFSVGRDVWDNYFEFVLFPIAGMLAAVLVVLVRRQALMEVLATPPFSHHSSLSL</sequence>
<dbReference type="AlphaFoldDB" id="A0A6I6GD97"/>
<organism evidence="2 3">
    <name type="scientific">Phnomibacter ginsenosidimutans</name>
    <dbReference type="NCBI Taxonomy" id="2676868"/>
    <lineage>
        <taxon>Bacteria</taxon>
        <taxon>Pseudomonadati</taxon>
        <taxon>Bacteroidota</taxon>
        <taxon>Chitinophagia</taxon>
        <taxon>Chitinophagales</taxon>
        <taxon>Chitinophagaceae</taxon>
        <taxon>Phnomibacter</taxon>
    </lineage>
</organism>
<evidence type="ECO:0000313" key="2">
    <source>
        <dbReference type="EMBL" id="QGW29753.1"/>
    </source>
</evidence>
<keyword evidence="1" id="KW-0472">Membrane</keyword>
<feature type="transmembrane region" description="Helical" evidence="1">
    <location>
        <begin position="102"/>
        <end position="122"/>
    </location>
</feature>
<feature type="transmembrane region" description="Helical" evidence="1">
    <location>
        <begin position="42"/>
        <end position="59"/>
    </location>
</feature>
<keyword evidence="1" id="KW-1133">Transmembrane helix</keyword>
<evidence type="ECO:0000256" key="1">
    <source>
        <dbReference type="SAM" id="Phobius"/>
    </source>
</evidence>
<dbReference type="Proteomes" id="UP000426027">
    <property type="component" value="Chromosome"/>
</dbReference>
<protein>
    <submittedName>
        <fullName evidence="2">Uncharacterized protein</fullName>
    </submittedName>
</protein>
<gene>
    <name evidence="2" type="ORF">GLV81_17975</name>
</gene>
<dbReference type="KEGG" id="fls:GLV81_17975"/>
<keyword evidence="1" id="KW-0812">Transmembrane</keyword>
<proteinExistence type="predicted"/>
<dbReference type="EMBL" id="CP046566">
    <property type="protein sequence ID" value="QGW29753.1"/>
    <property type="molecule type" value="Genomic_DNA"/>
</dbReference>
<accession>A0A6I6GD97</accession>
<name>A0A6I6GD97_9BACT</name>
<reference evidence="2 3" key="1">
    <citation type="submission" date="2019-11" db="EMBL/GenBank/DDBJ databases">
        <authorList>
            <person name="Im W.T."/>
        </authorList>
    </citation>
    <scope>NUCLEOTIDE SEQUENCE [LARGE SCALE GENOMIC DNA]</scope>
    <source>
        <strain evidence="2 3">SB-02</strain>
    </source>
</reference>
<feature type="transmembrane region" description="Helical" evidence="1">
    <location>
        <begin position="12"/>
        <end position="36"/>
    </location>
</feature>
<feature type="transmembrane region" description="Helical" evidence="1">
    <location>
        <begin position="71"/>
        <end position="90"/>
    </location>
</feature>
<keyword evidence="3" id="KW-1185">Reference proteome</keyword>